<dbReference type="PANTHER" id="PTHR33171:SF17">
    <property type="entry name" value="LARA-LIKE N-TERMINAL DOMAIN-CONTAINING PROTEIN"/>
    <property type="match status" value="1"/>
</dbReference>
<keyword evidence="4" id="KW-1185">Reference proteome</keyword>
<name>A0A5C1QSB8_9SPIO</name>
<proteinExistence type="predicted"/>
<gene>
    <name evidence="3" type="ORF">EXM22_16670</name>
</gene>
<dbReference type="AlphaFoldDB" id="A0A5C1QSB8"/>
<dbReference type="InterPro" id="IPR018657">
    <property type="entry name" value="LarA-like_N"/>
</dbReference>
<protein>
    <submittedName>
        <fullName evidence="3">DUF2088 domain-containing protein</fullName>
    </submittedName>
</protein>
<feature type="domain" description="LarA-like N-terminal" evidence="1">
    <location>
        <begin position="8"/>
        <end position="207"/>
    </location>
</feature>
<dbReference type="Proteomes" id="UP000324209">
    <property type="component" value="Chromosome"/>
</dbReference>
<sequence>MTTSFELGDKKFSIELPEGTDYLRMKGADKVADPVGAIRDCLENPIGTESFSKIVRKKIDENPAGDAVIVISDNTRPVPLKGEQGILLPLIRILLDEGLSADQITVLCANGTHVPLEDSVFKEMIDPAVFELGIRVVNHDCLDVDNLKFLGYSKSGTKIEINKLYVNAHIKILTGLVESHFMAGVSGGRKSICPGLIGEDSTFVFHGVPNLDSVYSHDLILENNPCHEEALDVASTVGADFIFNVTLDHDYNVTGFYAGDMIKAHLAAYEKVKDSVGIRNTGPYDIVVTHAGYVGKNHYQAAKTGTASIPLLDENSYLIIGADCNDPDPVGKDTYRKVLPYLKGKSSEEFIELLSSPEWTFVPDQWQVQMWSKLFKVIPQDHFIYYAPQISEEDFEILSGQNGNDYLPEKDRYKKSDSNIPLFYHNCLDSLISKLKAEGRKNIRIAWMSDGPYGIVV</sequence>
<evidence type="ECO:0000313" key="4">
    <source>
        <dbReference type="Proteomes" id="UP000324209"/>
    </source>
</evidence>
<dbReference type="PANTHER" id="PTHR33171">
    <property type="entry name" value="LAR_N DOMAIN-CONTAINING PROTEIN"/>
    <property type="match status" value="1"/>
</dbReference>
<dbReference type="Gene3D" id="3.40.50.11440">
    <property type="match status" value="1"/>
</dbReference>
<dbReference type="OrthoDB" id="9770545at2"/>
<dbReference type="InterPro" id="IPR048068">
    <property type="entry name" value="LarA-like"/>
</dbReference>
<dbReference type="InterPro" id="IPR048520">
    <property type="entry name" value="LarA_C"/>
</dbReference>
<dbReference type="KEGG" id="ock:EXM22_16670"/>
<evidence type="ECO:0000313" key="3">
    <source>
        <dbReference type="EMBL" id="QEN09534.1"/>
    </source>
</evidence>
<dbReference type="Pfam" id="PF09861">
    <property type="entry name" value="Lar_N"/>
    <property type="match status" value="1"/>
</dbReference>
<evidence type="ECO:0000259" key="2">
    <source>
        <dbReference type="Pfam" id="PF21113"/>
    </source>
</evidence>
<feature type="domain" description="Lactate racemase C-terminal" evidence="2">
    <location>
        <begin position="284"/>
        <end position="376"/>
    </location>
</feature>
<dbReference type="RefSeq" id="WP_149487608.1">
    <property type="nucleotide sequence ID" value="NZ_CP036150.1"/>
</dbReference>
<dbReference type="GO" id="GO:0050043">
    <property type="term" value="F:lactate racemase activity"/>
    <property type="evidence" value="ECO:0007669"/>
    <property type="project" value="InterPro"/>
</dbReference>
<accession>A0A5C1QSB8</accession>
<dbReference type="Gene3D" id="3.90.226.30">
    <property type="match status" value="1"/>
</dbReference>
<dbReference type="Pfam" id="PF21113">
    <property type="entry name" value="LarA_C"/>
    <property type="match status" value="1"/>
</dbReference>
<reference evidence="3 4" key="1">
    <citation type="submission" date="2019-02" db="EMBL/GenBank/DDBJ databases">
        <title>Complete Genome Sequence and Methylome Analysis of free living Spirochaetas.</title>
        <authorList>
            <person name="Fomenkov A."/>
            <person name="Dubinina G."/>
            <person name="Leshcheva N."/>
            <person name="Mikheeva N."/>
            <person name="Grabovich M."/>
            <person name="Vincze T."/>
            <person name="Roberts R.J."/>
        </authorList>
    </citation>
    <scope>NUCLEOTIDE SEQUENCE [LARGE SCALE GENOMIC DNA]</scope>
    <source>
        <strain evidence="3 4">K2</strain>
    </source>
</reference>
<evidence type="ECO:0000259" key="1">
    <source>
        <dbReference type="Pfam" id="PF09861"/>
    </source>
</evidence>
<dbReference type="EMBL" id="CP036150">
    <property type="protein sequence ID" value="QEN09534.1"/>
    <property type="molecule type" value="Genomic_DNA"/>
</dbReference>
<dbReference type="InterPro" id="IPR043166">
    <property type="entry name" value="LarA-like_C"/>
</dbReference>
<organism evidence="3 4">
    <name type="scientific">Oceanispirochaeta crateris</name>
    <dbReference type="NCBI Taxonomy" id="2518645"/>
    <lineage>
        <taxon>Bacteria</taxon>
        <taxon>Pseudomonadati</taxon>
        <taxon>Spirochaetota</taxon>
        <taxon>Spirochaetia</taxon>
        <taxon>Spirochaetales</taxon>
        <taxon>Spirochaetaceae</taxon>
        <taxon>Oceanispirochaeta</taxon>
    </lineage>
</organism>